<evidence type="ECO:0000259" key="1">
    <source>
        <dbReference type="PROSITE" id="PS50404"/>
    </source>
</evidence>
<proteinExistence type="predicted"/>
<evidence type="ECO:0000313" key="2">
    <source>
        <dbReference type="EMBL" id="MBV7255484.1"/>
    </source>
</evidence>
<dbReference type="Proteomes" id="UP000722336">
    <property type="component" value="Unassembled WGS sequence"/>
</dbReference>
<dbReference type="PROSITE" id="PS50404">
    <property type="entry name" value="GST_NTER"/>
    <property type="match status" value="1"/>
</dbReference>
<reference evidence="2 3" key="1">
    <citation type="submission" date="2021-04" db="EMBL/GenBank/DDBJ databases">
        <authorList>
            <person name="Pira H."/>
            <person name="Risdian C."/>
            <person name="Wink J."/>
        </authorList>
    </citation>
    <scope>NUCLEOTIDE SEQUENCE [LARGE SCALE GENOMIC DNA]</scope>
    <source>
        <strain evidence="2 3">WHA3</strain>
    </source>
</reference>
<evidence type="ECO:0000313" key="3">
    <source>
        <dbReference type="Proteomes" id="UP000722336"/>
    </source>
</evidence>
<name>A0ABS6SAW4_9SPHN</name>
<organism evidence="2 3">
    <name type="scientific">Pacificimonas pallii</name>
    <dbReference type="NCBI Taxonomy" id="2827236"/>
    <lineage>
        <taxon>Bacteria</taxon>
        <taxon>Pseudomonadati</taxon>
        <taxon>Pseudomonadota</taxon>
        <taxon>Alphaproteobacteria</taxon>
        <taxon>Sphingomonadales</taxon>
        <taxon>Sphingosinicellaceae</taxon>
        <taxon>Pacificimonas</taxon>
    </lineage>
</organism>
<accession>A0ABS6SAW4</accession>
<feature type="domain" description="GST N-terminal" evidence="1">
    <location>
        <begin position="5"/>
        <end position="84"/>
    </location>
</feature>
<dbReference type="RefSeq" id="WP_218443802.1">
    <property type="nucleotide sequence ID" value="NZ_JAGSPA010000001.1"/>
</dbReference>
<comment type="caution">
    <text evidence="2">The sequence shown here is derived from an EMBL/GenBank/DDBJ whole genome shotgun (WGS) entry which is preliminary data.</text>
</comment>
<keyword evidence="3" id="KW-1185">Reference proteome</keyword>
<dbReference type="Pfam" id="PF13417">
    <property type="entry name" value="GST_N_3"/>
    <property type="match status" value="1"/>
</dbReference>
<sequence>MSETPEIVLHHYAPSPFAEVIRLSLGLKGLSWKSVEAPNVSPKPGLTALTGGYEHIPVLQIGADIYCDTAVIIDALEAHRPAPSLYPAPLGFAGRMIALWSGGMWFMPSVATALGPVHESLPQEFWEDRKKRFGMDPATFLPAVPHMQTQFAGGANLLREALSDGRAFIVGDQAGHADFALYMNIRFVGFAGRKPSDFGTEIAAWYDRVTAIGHGERQDWTAEQAIEHAAGITPCADSAVAPDGGYAAGDQVSIRTASPDPAAVTGTLIGCDDRRISIARDDAQAGRVHVHFPRLGQVMTRA</sequence>
<dbReference type="CDD" id="cd00570">
    <property type="entry name" value="GST_N_family"/>
    <property type="match status" value="1"/>
</dbReference>
<gene>
    <name evidence="2" type="ORF">KCG44_01655</name>
</gene>
<dbReference type="InterPro" id="IPR004045">
    <property type="entry name" value="Glutathione_S-Trfase_N"/>
</dbReference>
<protein>
    <submittedName>
        <fullName evidence="2">Glutathione S-transferase family protein</fullName>
    </submittedName>
</protein>
<dbReference type="EMBL" id="JAGSPA010000001">
    <property type="protein sequence ID" value="MBV7255484.1"/>
    <property type="molecule type" value="Genomic_DNA"/>
</dbReference>